<keyword evidence="10" id="KW-1185">Reference proteome</keyword>
<proteinExistence type="inferred from homology"/>
<dbReference type="GO" id="GO:0080143">
    <property type="term" value="P:regulation of amino acid export"/>
    <property type="evidence" value="ECO:0007669"/>
    <property type="project" value="InterPro"/>
</dbReference>
<keyword evidence="5" id="KW-0029">Amino-acid transport</keyword>
<evidence type="ECO:0000256" key="2">
    <source>
        <dbReference type="ARBA" id="ARBA00009977"/>
    </source>
</evidence>
<dbReference type="PANTHER" id="PTHR33228">
    <property type="entry name" value="PROTEIN GLUTAMINE DUMPER 4-RELATED"/>
    <property type="match status" value="1"/>
</dbReference>
<dbReference type="InterPro" id="IPR040359">
    <property type="entry name" value="GDU"/>
</dbReference>
<organism evidence="9 10">
    <name type="scientific">Hibiscus trionum</name>
    <name type="common">Flower of an hour</name>
    <dbReference type="NCBI Taxonomy" id="183268"/>
    <lineage>
        <taxon>Eukaryota</taxon>
        <taxon>Viridiplantae</taxon>
        <taxon>Streptophyta</taxon>
        <taxon>Embryophyta</taxon>
        <taxon>Tracheophyta</taxon>
        <taxon>Spermatophyta</taxon>
        <taxon>Magnoliopsida</taxon>
        <taxon>eudicotyledons</taxon>
        <taxon>Gunneridae</taxon>
        <taxon>Pentapetalae</taxon>
        <taxon>rosids</taxon>
        <taxon>malvids</taxon>
        <taxon>Malvales</taxon>
        <taxon>Malvaceae</taxon>
        <taxon>Malvoideae</taxon>
        <taxon>Hibiscus</taxon>
    </lineage>
</organism>
<dbReference type="AlphaFoldDB" id="A0A9W7MWZ2"/>
<dbReference type="EMBL" id="BSYR01000092">
    <property type="protein sequence ID" value="GMJ15820.1"/>
    <property type="molecule type" value="Genomic_DNA"/>
</dbReference>
<keyword evidence="7 8" id="KW-0472">Membrane</keyword>
<dbReference type="PANTHER" id="PTHR33228:SF49">
    <property type="entry name" value="PROTEIN GLUTAMINE DUMPER 5"/>
    <property type="match status" value="1"/>
</dbReference>
<comment type="caution">
    <text evidence="9">The sequence shown here is derived from an EMBL/GenBank/DDBJ whole genome shotgun (WGS) entry which is preliminary data.</text>
</comment>
<comment type="subcellular location">
    <subcellularLocation>
        <location evidence="1">Membrane</location>
        <topology evidence="1">Single-pass membrane protein</topology>
    </subcellularLocation>
</comment>
<evidence type="ECO:0000313" key="9">
    <source>
        <dbReference type="EMBL" id="GMJ15820.1"/>
    </source>
</evidence>
<evidence type="ECO:0000256" key="5">
    <source>
        <dbReference type="ARBA" id="ARBA00022970"/>
    </source>
</evidence>
<evidence type="ECO:0000256" key="7">
    <source>
        <dbReference type="ARBA" id="ARBA00023136"/>
    </source>
</evidence>
<dbReference type="GO" id="GO:0016020">
    <property type="term" value="C:membrane"/>
    <property type="evidence" value="ECO:0007669"/>
    <property type="project" value="UniProtKB-SubCell"/>
</dbReference>
<keyword evidence="3" id="KW-0813">Transport</keyword>
<evidence type="ECO:0000256" key="3">
    <source>
        <dbReference type="ARBA" id="ARBA00022448"/>
    </source>
</evidence>
<dbReference type="Proteomes" id="UP001165190">
    <property type="component" value="Unassembled WGS sequence"/>
</dbReference>
<evidence type="ECO:0000256" key="6">
    <source>
        <dbReference type="ARBA" id="ARBA00022989"/>
    </source>
</evidence>
<feature type="transmembrane region" description="Helical" evidence="8">
    <location>
        <begin position="31"/>
        <end position="51"/>
    </location>
</feature>
<sequence length="137" mass="14803">MRPINDVNTIAASPEPLMAQSRSPWHSPVPYLFGGLAAMLALIAFSLLLLACSYCRLSARFDNNNGGGAGESGENEGVCEEKILVIMAGEVNPTFLATPVFTKPSNFGELKDKQGAEKCEKVKEEMGDDHQQQNQTT</sequence>
<accession>A0A9W7MWZ2</accession>
<comment type="similarity">
    <text evidence="2">Belongs to the GLUTAMINE DUMPER 1 (TC 9.B.60) family.</text>
</comment>
<reference evidence="9" key="1">
    <citation type="submission" date="2023-05" db="EMBL/GenBank/DDBJ databases">
        <title>Genome and transcriptome analyses reveal genes involved in the formation of fine ridges on petal epidermal cells in Hibiscus trionum.</title>
        <authorList>
            <person name="Koshimizu S."/>
            <person name="Masuda S."/>
            <person name="Ishii T."/>
            <person name="Shirasu K."/>
            <person name="Hoshino A."/>
            <person name="Arita M."/>
        </authorList>
    </citation>
    <scope>NUCLEOTIDE SEQUENCE</scope>
    <source>
        <strain evidence="9">Hamamatsu line</strain>
    </source>
</reference>
<keyword evidence="6 8" id="KW-1133">Transmembrane helix</keyword>
<dbReference type="OrthoDB" id="1930784at2759"/>
<keyword evidence="4 8" id="KW-0812">Transmembrane</keyword>
<protein>
    <submittedName>
        <fullName evidence="9">Uncharacterized protein</fullName>
    </submittedName>
</protein>
<name>A0A9W7MWZ2_HIBTR</name>
<evidence type="ECO:0000256" key="8">
    <source>
        <dbReference type="SAM" id="Phobius"/>
    </source>
</evidence>
<evidence type="ECO:0000256" key="1">
    <source>
        <dbReference type="ARBA" id="ARBA00004167"/>
    </source>
</evidence>
<dbReference type="GO" id="GO:0006865">
    <property type="term" value="P:amino acid transport"/>
    <property type="evidence" value="ECO:0007669"/>
    <property type="project" value="UniProtKB-KW"/>
</dbReference>
<gene>
    <name evidence="9" type="ORF">HRI_005251200</name>
</gene>
<evidence type="ECO:0000313" key="10">
    <source>
        <dbReference type="Proteomes" id="UP001165190"/>
    </source>
</evidence>
<evidence type="ECO:0000256" key="4">
    <source>
        <dbReference type="ARBA" id="ARBA00022692"/>
    </source>
</evidence>